<evidence type="ECO:0000313" key="2">
    <source>
        <dbReference type="Proteomes" id="UP000054653"/>
    </source>
</evidence>
<organism evidence="1 2">
    <name type="scientific">Trichinella britovi</name>
    <name type="common">Parasitic roundworm</name>
    <dbReference type="NCBI Taxonomy" id="45882"/>
    <lineage>
        <taxon>Eukaryota</taxon>
        <taxon>Metazoa</taxon>
        <taxon>Ecdysozoa</taxon>
        <taxon>Nematoda</taxon>
        <taxon>Enoplea</taxon>
        <taxon>Dorylaimia</taxon>
        <taxon>Trichinellida</taxon>
        <taxon>Trichinellidae</taxon>
        <taxon>Trichinella</taxon>
    </lineage>
</organism>
<dbReference type="Proteomes" id="UP000054653">
    <property type="component" value="Unassembled WGS sequence"/>
</dbReference>
<keyword evidence="2" id="KW-1185">Reference proteome</keyword>
<feature type="non-terminal residue" evidence="1">
    <location>
        <position position="92"/>
    </location>
</feature>
<name>A0A0V1CAM6_TRIBR</name>
<sequence>MFETNSNLGFEDVFQPLKPTSRSIMKTKFEQTILNIYIRLCYFPDLPLRKKYWRPNGIAKLFYHRPPMVLLDASSTPYGFLGVTSTPKLIKQ</sequence>
<dbReference type="AlphaFoldDB" id="A0A0V1CAM6"/>
<reference evidence="1 2" key="1">
    <citation type="submission" date="2015-01" db="EMBL/GenBank/DDBJ databases">
        <title>Evolution of Trichinella species and genotypes.</title>
        <authorList>
            <person name="Korhonen P.K."/>
            <person name="Edoardo P."/>
            <person name="Giuseppe L.R."/>
            <person name="Gasser R.B."/>
        </authorList>
    </citation>
    <scope>NUCLEOTIDE SEQUENCE [LARGE SCALE GENOMIC DNA]</scope>
    <source>
        <strain evidence="1">ISS120</strain>
    </source>
</reference>
<dbReference type="EMBL" id="JYDI01000294">
    <property type="protein sequence ID" value="KRY46326.1"/>
    <property type="molecule type" value="Genomic_DNA"/>
</dbReference>
<proteinExistence type="predicted"/>
<evidence type="ECO:0000313" key="1">
    <source>
        <dbReference type="EMBL" id="KRY46326.1"/>
    </source>
</evidence>
<accession>A0A0V1CAM6</accession>
<comment type="caution">
    <text evidence="1">The sequence shown here is derived from an EMBL/GenBank/DDBJ whole genome shotgun (WGS) entry which is preliminary data.</text>
</comment>
<protein>
    <submittedName>
        <fullName evidence="1">Uncharacterized protein</fullName>
    </submittedName>
</protein>
<gene>
    <name evidence="1" type="ORF">T03_6591</name>
</gene>